<evidence type="ECO:0000256" key="14">
    <source>
        <dbReference type="ARBA" id="ARBA00022989"/>
    </source>
</evidence>
<evidence type="ECO:0000259" key="21">
    <source>
        <dbReference type="Pfam" id="PF04389"/>
    </source>
</evidence>
<feature type="compositionally biased region" description="Polar residues" evidence="19">
    <location>
        <begin position="1"/>
        <end position="14"/>
    </location>
</feature>
<keyword evidence="10" id="KW-0479">Metal-binding</keyword>
<protein>
    <recommendedName>
        <fullName evidence="6">Vacuolar membrane protease</fullName>
    </recommendedName>
    <alternativeName>
        <fullName evidence="18">FXNA-related family protease 1</fullName>
    </alternativeName>
</protein>
<dbReference type="FunFam" id="3.40.630.10:FF:000008">
    <property type="entry name" value="Endoplasmic reticulum metallopeptidase 1"/>
    <property type="match status" value="1"/>
</dbReference>
<dbReference type="GO" id="GO:0005774">
    <property type="term" value="C:vacuolar membrane"/>
    <property type="evidence" value="ECO:0007669"/>
    <property type="project" value="UniProtKB-SubCell"/>
</dbReference>
<feature type="transmembrane region" description="Helical" evidence="20">
    <location>
        <begin position="390"/>
        <end position="409"/>
    </location>
</feature>
<keyword evidence="14 20" id="KW-1133">Transmembrane helix</keyword>
<keyword evidence="23" id="KW-1185">Reference proteome</keyword>
<feature type="transmembrane region" description="Helical" evidence="20">
    <location>
        <begin position="602"/>
        <end position="624"/>
    </location>
</feature>
<evidence type="ECO:0000313" key="23">
    <source>
        <dbReference type="Proteomes" id="UP001151287"/>
    </source>
</evidence>
<evidence type="ECO:0000256" key="7">
    <source>
        <dbReference type="ARBA" id="ARBA00022554"/>
    </source>
</evidence>
<dbReference type="PANTHER" id="PTHR12147:SF58">
    <property type="entry name" value="VACUOLAR MEMBRANE PROTEASE"/>
    <property type="match status" value="1"/>
</dbReference>
<comment type="function">
    <text evidence="2">May be involved in vacuolar sorting and osmoregulation.</text>
</comment>
<gene>
    <name evidence="22" type="ORF">LUZ63_001804</name>
</gene>
<proteinExistence type="inferred from homology"/>
<comment type="similarity">
    <text evidence="5">Belongs to the peptidase M28 family.</text>
</comment>
<dbReference type="InterPro" id="IPR007484">
    <property type="entry name" value="Peptidase_M28"/>
</dbReference>
<evidence type="ECO:0000256" key="1">
    <source>
        <dbReference type="ARBA" id="ARBA00001947"/>
    </source>
</evidence>
<keyword evidence="13" id="KW-0862">Zinc</keyword>
<evidence type="ECO:0000256" key="6">
    <source>
        <dbReference type="ARBA" id="ARBA00017435"/>
    </source>
</evidence>
<dbReference type="InterPro" id="IPR045175">
    <property type="entry name" value="M28_fam"/>
</dbReference>
<evidence type="ECO:0000256" key="16">
    <source>
        <dbReference type="ARBA" id="ARBA00023136"/>
    </source>
</evidence>
<keyword evidence="16 20" id="KW-0472">Membrane</keyword>
<comment type="cofactor">
    <cofactor evidence="1">
        <name>Zn(2+)</name>
        <dbReference type="ChEBI" id="CHEBI:29105"/>
    </cofactor>
</comment>
<dbReference type="InterPro" id="IPR048024">
    <property type="entry name" value="Fxna-like_M28_dom"/>
</dbReference>
<feature type="transmembrane region" description="Helical" evidence="20">
    <location>
        <begin position="416"/>
        <end position="446"/>
    </location>
</feature>
<feature type="domain" description="Peptidase M28" evidence="21">
    <location>
        <begin position="155"/>
        <end position="345"/>
    </location>
</feature>
<keyword evidence="7" id="KW-0926">Vacuole</keyword>
<name>A0A9Q0CXM3_9POAL</name>
<dbReference type="PANTHER" id="PTHR12147">
    <property type="entry name" value="METALLOPEPTIDASE M28 FAMILY MEMBER"/>
    <property type="match status" value="1"/>
</dbReference>
<sequence length="888" mass="97184">MRSRSTSQPKPSTSDKPVPPKKEPDEPKRSAFLWFTLLVLLINGAYAVYHIQSESLPFPLTAEQAGKRGFSEVSAMKHVKYLTSLGPHPVGSDSLDLAIEYVHTVAEKIKKTAHWEVDVEVDLFHSETGANLLSQGAFSGRTLLYSDLKHVVLRIVPKYLPEARENTILVSSHIDTVFSGEGAGDCSSCIAVMLELARGVSQWAHGFKSGVVFLFNTGEEEGLDGAHSFITQHPWSSTIRFAIDLEAVGIGGKSGIFQGGSAPWALDIFASVSKYPSAQITAQDLFLSGAIKSATDFQVYQEVAGLPGLDFAYSDNTAVYHTKNDKMKLLKPGSLQHLGDNMLAFLLHTAATSKLYEKTEYNETSDHNQAIYFDILGMYMVVYTQKLASMLHNSVIFQSLLILATSLAMGGRTGVISFLISLLTTFLMFVFSLSFSSIVAFLLPFLSPSPAPYIASPWLVIGLFGAPALVGALTGQHIGFVLLKGYIKKRNGVENLAKLEAERWLFKAGIVQWLVLLILGNYFKVGSSYLALFWLASPTVAYGLMEATLTPARSPRKLKVITLIVGIAAPVVVSTDIVVRMLGNLIGTIVRLDRNPGGAPVWLSNAIVAIYISVIICLMLVHLLSYIHLSGAKLPLVLSMVALLALSLGIVSTGVIPTFTDDISRTVNVVHVVDTTGNYIKAQEPLSYISLYSNTPGKLSREIESLKDEQFLCGRNNTIDYVTFTMNYGCLSYLDSKSGWTKSEIPTIQVESDSKTDGRETLISIDTKSATRWTLAINMEEVADFTLYVGSDEVVTAGNKTNIDGWHIIQFAGGKCSPTKFRIKLFWSSNSIQKVSESPYLLKLRSDVLKLTPQAEKVLNKLPKWTSQFGKSTSPFNLAFLTSLPVKF</sequence>
<evidence type="ECO:0000256" key="19">
    <source>
        <dbReference type="SAM" id="MobiDB-lite"/>
    </source>
</evidence>
<dbReference type="Proteomes" id="UP001151287">
    <property type="component" value="Unassembled WGS sequence"/>
</dbReference>
<dbReference type="AlphaFoldDB" id="A0A9Q0CXM3"/>
<dbReference type="GO" id="GO:0005789">
    <property type="term" value="C:endoplasmic reticulum membrane"/>
    <property type="evidence" value="ECO:0007669"/>
    <property type="project" value="UniProtKB-SubCell"/>
</dbReference>
<keyword evidence="17" id="KW-0325">Glycoprotein</keyword>
<evidence type="ECO:0000256" key="4">
    <source>
        <dbReference type="ARBA" id="ARBA00004477"/>
    </source>
</evidence>
<dbReference type="SUPFAM" id="SSF53187">
    <property type="entry name" value="Zn-dependent exopeptidases"/>
    <property type="match status" value="1"/>
</dbReference>
<evidence type="ECO:0000256" key="13">
    <source>
        <dbReference type="ARBA" id="ARBA00022833"/>
    </source>
</evidence>
<feature type="region of interest" description="Disordered" evidence="19">
    <location>
        <begin position="1"/>
        <end position="26"/>
    </location>
</feature>
<comment type="caution">
    <text evidence="22">The sequence shown here is derived from an EMBL/GenBank/DDBJ whole genome shotgun (WGS) entry which is preliminary data.</text>
</comment>
<evidence type="ECO:0000256" key="2">
    <source>
        <dbReference type="ARBA" id="ARBA00003273"/>
    </source>
</evidence>
<keyword evidence="9 20" id="KW-0812">Transmembrane</keyword>
<evidence type="ECO:0000256" key="12">
    <source>
        <dbReference type="ARBA" id="ARBA00022824"/>
    </source>
</evidence>
<evidence type="ECO:0000256" key="9">
    <source>
        <dbReference type="ARBA" id="ARBA00022692"/>
    </source>
</evidence>
<dbReference type="Pfam" id="PF04389">
    <property type="entry name" value="Peptidase_M28"/>
    <property type="match status" value="1"/>
</dbReference>
<keyword evidence="11" id="KW-0378">Hydrolase</keyword>
<evidence type="ECO:0000256" key="11">
    <source>
        <dbReference type="ARBA" id="ARBA00022801"/>
    </source>
</evidence>
<evidence type="ECO:0000256" key="18">
    <source>
        <dbReference type="ARBA" id="ARBA00031512"/>
    </source>
</evidence>
<dbReference type="OrthoDB" id="76293at2759"/>
<dbReference type="GO" id="GO:0008235">
    <property type="term" value="F:metalloexopeptidase activity"/>
    <property type="evidence" value="ECO:0007669"/>
    <property type="project" value="InterPro"/>
</dbReference>
<evidence type="ECO:0000256" key="17">
    <source>
        <dbReference type="ARBA" id="ARBA00023180"/>
    </source>
</evidence>
<evidence type="ECO:0000256" key="8">
    <source>
        <dbReference type="ARBA" id="ARBA00022670"/>
    </source>
</evidence>
<feature type="transmembrane region" description="Helical" evidence="20">
    <location>
        <begin position="561"/>
        <end position="582"/>
    </location>
</feature>
<organism evidence="22 23">
    <name type="scientific">Rhynchospora breviuscula</name>
    <dbReference type="NCBI Taxonomy" id="2022672"/>
    <lineage>
        <taxon>Eukaryota</taxon>
        <taxon>Viridiplantae</taxon>
        <taxon>Streptophyta</taxon>
        <taxon>Embryophyta</taxon>
        <taxon>Tracheophyta</taxon>
        <taxon>Spermatophyta</taxon>
        <taxon>Magnoliopsida</taxon>
        <taxon>Liliopsida</taxon>
        <taxon>Poales</taxon>
        <taxon>Cyperaceae</taxon>
        <taxon>Cyperoideae</taxon>
        <taxon>Rhynchosporeae</taxon>
        <taxon>Rhynchospora</taxon>
    </lineage>
</organism>
<dbReference type="GO" id="GO:0006508">
    <property type="term" value="P:proteolysis"/>
    <property type="evidence" value="ECO:0007669"/>
    <property type="project" value="UniProtKB-KW"/>
</dbReference>
<comment type="subcellular location">
    <subcellularLocation>
        <location evidence="4">Endoplasmic reticulum membrane</location>
        <topology evidence="4">Multi-pass membrane protein</topology>
    </subcellularLocation>
    <subcellularLocation>
        <location evidence="3">Vacuole membrane</location>
        <topology evidence="3">Multi-pass membrane protein</topology>
    </subcellularLocation>
</comment>
<evidence type="ECO:0000313" key="22">
    <source>
        <dbReference type="EMBL" id="KAJ1702025.1"/>
    </source>
</evidence>
<feature type="transmembrane region" description="Helical" evidence="20">
    <location>
        <begin position="636"/>
        <end position="656"/>
    </location>
</feature>
<dbReference type="EMBL" id="JAMQYH010000001">
    <property type="protein sequence ID" value="KAJ1702025.1"/>
    <property type="molecule type" value="Genomic_DNA"/>
</dbReference>
<evidence type="ECO:0000256" key="10">
    <source>
        <dbReference type="ARBA" id="ARBA00022723"/>
    </source>
</evidence>
<evidence type="ECO:0000256" key="15">
    <source>
        <dbReference type="ARBA" id="ARBA00023049"/>
    </source>
</evidence>
<accession>A0A9Q0CXM3</accession>
<evidence type="ECO:0000256" key="3">
    <source>
        <dbReference type="ARBA" id="ARBA00004128"/>
    </source>
</evidence>
<evidence type="ECO:0000256" key="20">
    <source>
        <dbReference type="SAM" id="Phobius"/>
    </source>
</evidence>
<feature type="transmembrane region" description="Helical" evidence="20">
    <location>
        <begin position="458"/>
        <end position="483"/>
    </location>
</feature>
<keyword evidence="12" id="KW-0256">Endoplasmic reticulum</keyword>
<keyword evidence="15" id="KW-0482">Metalloprotease</keyword>
<feature type="transmembrane region" description="Helical" evidence="20">
    <location>
        <begin position="31"/>
        <end position="49"/>
    </location>
</feature>
<dbReference type="Gene3D" id="3.40.630.10">
    <property type="entry name" value="Zn peptidases"/>
    <property type="match status" value="1"/>
</dbReference>
<reference evidence="22" key="1">
    <citation type="journal article" date="2022" name="Cell">
        <title>Repeat-based holocentromeres influence genome architecture and karyotype evolution.</title>
        <authorList>
            <person name="Hofstatter P.G."/>
            <person name="Thangavel G."/>
            <person name="Lux T."/>
            <person name="Neumann P."/>
            <person name="Vondrak T."/>
            <person name="Novak P."/>
            <person name="Zhang M."/>
            <person name="Costa L."/>
            <person name="Castellani M."/>
            <person name="Scott A."/>
            <person name="Toegelov H."/>
            <person name="Fuchs J."/>
            <person name="Mata-Sucre Y."/>
            <person name="Dias Y."/>
            <person name="Vanzela A.L.L."/>
            <person name="Huettel B."/>
            <person name="Almeida C.C.S."/>
            <person name="Simkova H."/>
            <person name="Souza G."/>
            <person name="Pedrosa-Harand A."/>
            <person name="Macas J."/>
            <person name="Mayer K.F.X."/>
            <person name="Houben A."/>
            <person name="Marques A."/>
        </authorList>
    </citation>
    <scope>NUCLEOTIDE SEQUENCE</scope>
    <source>
        <strain evidence="22">RhyBre1mFocal</strain>
    </source>
</reference>
<keyword evidence="8" id="KW-0645">Protease</keyword>
<dbReference type="CDD" id="cd03875">
    <property type="entry name" value="M28_Fxna_like"/>
    <property type="match status" value="1"/>
</dbReference>
<dbReference type="GO" id="GO:0046872">
    <property type="term" value="F:metal ion binding"/>
    <property type="evidence" value="ECO:0007669"/>
    <property type="project" value="UniProtKB-KW"/>
</dbReference>
<evidence type="ECO:0000256" key="5">
    <source>
        <dbReference type="ARBA" id="ARBA00010918"/>
    </source>
</evidence>